<evidence type="ECO:0000313" key="3">
    <source>
        <dbReference type="Proteomes" id="UP000636800"/>
    </source>
</evidence>
<dbReference type="PANTHER" id="PTHR21512">
    <property type="entry name" value="TRAFFICKING PROTEIN PARTICLE COMPLEX SUBUNIT 9"/>
    <property type="match status" value="1"/>
</dbReference>
<organism evidence="2 3">
    <name type="scientific">Vanilla planifolia</name>
    <name type="common">Vanilla</name>
    <dbReference type="NCBI Taxonomy" id="51239"/>
    <lineage>
        <taxon>Eukaryota</taxon>
        <taxon>Viridiplantae</taxon>
        <taxon>Streptophyta</taxon>
        <taxon>Embryophyta</taxon>
        <taxon>Tracheophyta</taxon>
        <taxon>Spermatophyta</taxon>
        <taxon>Magnoliopsida</taxon>
        <taxon>Liliopsida</taxon>
        <taxon>Asparagales</taxon>
        <taxon>Orchidaceae</taxon>
        <taxon>Vanilloideae</taxon>
        <taxon>Vanilleae</taxon>
        <taxon>Vanilla</taxon>
    </lineage>
</organism>
<dbReference type="PANTHER" id="PTHR21512:SF5">
    <property type="entry name" value="TRAFFICKING PROTEIN PARTICLE COMPLEX SUBUNIT 9"/>
    <property type="match status" value="1"/>
</dbReference>
<feature type="domain" description="Trs120/TRAPPC9 fourth Ig-like" evidence="1">
    <location>
        <begin position="431"/>
        <end position="571"/>
    </location>
</feature>
<dbReference type="EMBL" id="JADCNL010000013">
    <property type="protein sequence ID" value="KAG0455496.1"/>
    <property type="molecule type" value="Genomic_DNA"/>
</dbReference>
<accession>A0A835PKA3</accession>
<dbReference type="GO" id="GO:0005802">
    <property type="term" value="C:trans-Golgi network"/>
    <property type="evidence" value="ECO:0007669"/>
    <property type="project" value="TreeGrafter"/>
</dbReference>
<reference evidence="2 3" key="1">
    <citation type="journal article" date="2020" name="Nat. Food">
        <title>A phased Vanilla planifolia genome enables genetic improvement of flavour and production.</title>
        <authorList>
            <person name="Hasing T."/>
            <person name="Tang H."/>
            <person name="Brym M."/>
            <person name="Khazi F."/>
            <person name="Huang T."/>
            <person name="Chambers A.H."/>
        </authorList>
    </citation>
    <scope>NUCLEOTIDE SEQUENCE [LARGE SCALE GENOMIC DNA]</scope>
    <source>
        <tissue evidence="2">Leaf</tissue>
    </source>
</reference>
<name>A0A835PKA3_VANPL</name>
<evidence type="ECO:0000259" key="1">
    <source>
        <dbReference type="Pfam" id="PF26283"/>
    </source>
</evidence>
<dbReference type="InterPro" id="IPR013935">
    <property type="entry name" value="Trs120_TRAPPC9"/>
</dbReference>
<dbReference type="AlphaFoldDB" id="A0A835PKA3"/>
<dbReference type="Proteomes" id="UP000636800">
    <property type="component" value="Chromosome 13"/>
</dbReference>
<dbReference type="OrthoDB" id="1913243at2759"/>
<dbReference type="Pfam" id="PF26283">
    <property type="entry name" value="Ig_TRAPPC9-Trs120_4th"/>
    <property type="match status" value="1"/>
</dbReference>
<dbReference type="InterPro" id="IPR058568">
    <property type="entry name" value="Ig_TRAPPC9_Trs120_4th"/>
</dbReference>
<gene>
    <name evidence="2" type="ORF">HPP92_024788</name>
</gene>
<sequence length="575" mass="63003">MAVLREILMSAVRAGDPLAVWSAAARLLRSFYPLITPAGQSGLASSLGNSADRLPSGTRCPDPALPFIRLHSFPMLPSQMDIIKRNPAKKEWWTGSAPSGPFIYTPFTKHMVLFFQILLDAVALANQGMLTFLAFWCYPDAAFLVSHAVEDNNASTLFEGKNQNSVISIAHGTLSLALPLNPGAEVTFPVTVKAWKLNSAGSDHDGKKSISESLRSASTEGSNPLLVIHYAGSSSHHQENSEPSLLPGRRLVLPLQICVLQGLHFVQARLLPMEVPSHVDNFAQIDPHGLSRLLHLLELELSNPTNVTFEVYVSIETEHSIDPQNTIFPKTRIDPGCISHVLIPLQHLKLLVVDDGFFAITNDALGGKVSHLIERNLMAELAASVTKFISKVEVRWLSGGNISGELSIKDVVKATLQKSLMDIFLPEPLTFQFRLTKMATQEEASVSEARFGSSISVHEMTDIDVVIRNNTREMIQMNLTVTCRDVAEENCLEGHNTPVLWAGVLSAVGMEIPPLEELVHSFSLYFLVPGEYTLLATAVVDDANLLIRARTRTKSPDDPNLFRGSPFRINVTGTT</sequence>
<evidence type="ECO:0000313" key="2">
    <source>
        <dbReference type="EMBL" id="KAG0455496.1"/>
    </source>
</evidence>
<protein>
    <recommendedName>
        <fullName evidence="1">Trs120/TRAPPC9 fourth Ig-like domain-containing protein</fullName>
    </recommendedName>
</protein>
<keyword evidence="3" id="KW-1185">Reference proteome</keyword>
<comment type="caution">
    <text evidence="2">The sequence shown here is derived from an EMBL/GenBank/DDBJ whole genome shotgun (WGS) entry which is preliminary data.</text>
</comment>
<proteinExistence type="predicted"/>